<evidence type="ECO:0000313" key="3">
    <source>
        <dbReference type="Proteomes" id="UP001597260"/>
    </source>
</evidence>
<accession>A0ABW3YH97</accession>
<evidence type="ECO:0000313" key="2">
    <source>
        <dbReference type="EMBL" id="MFD1323006.1"/>
    </source>
</evidence>
<dbReference type="InterPro" id="IPR007325">
    <property type="entry name" value="KFase/CYL"/>
</dbReference>
<dbReference type="Pfam" id="PF04199">
    <property type="entry name" value="Cyclase"/>
    <property type="match status" value="1"/>
</dbReference>
<dbReference type="PANTHER" id="PTHR31118">
    <property type="entry name" value="CYCLASE-LIKE PROTEIN 2"/>
    <property type="match status" value="1"/>
</dbReference>
<organism evidence="2 3">
    <name type="scientific">Micromonospora sonneratiae</name>
    <dbReference type="NCBI Taxonomy" id="1184706"/>
    <lineage>
        <taxon>Bacteria</taxon>
        <taxon>Bacillati</taxon>
        <taxon>Actinomycetota</taxon>
        <taxon>Actinomycetes</taxon>
        <taxon>Micromonosporales</taxon>
        <taxon>Micromonosporaceae</taxon>
        <taxon>Micromonospora</taxon>
    </lineage>
</organism>
<dbReference type="Proteomes" id="UP001597260">
    <property type="component" value="Unassembled WGS sequence"/>
</dbReference>
<keyword evidence="2" id="KW-0378">Hydrolase</keyword>
<dbReference type="GO" id="GO:0016787">
    <property type="term" value="F:hydrolase activity"/>
    <property type="evidence" value="ECO:0007669"/>
    <property type="project" value="UniProtKB-KW"/>
</dbReference>
<dbReference type="EMBL" id="JBHTMP010000026">
    <property type="protein sequence ID" value="MFD1323006.1"/>
    <property type="molecule type" value="Genomic_DNA"/>
</dbReference>
<name>A0ABW3YH97_9ACTN</name>
<protein>
    <submittedName>
        <fullName evidence="2">Cyclase family protein</fullName>
        <ecNumber evidence="2">3.5.-.-</ecNumber>
    </submittedName>
</protein>
<proteinExistence type="predicted"/>
<dbReference type="InterPro" id="IPR037175">
    <property type="entry name" value="KFase_sf"/>
</dbReference>
<comment type="caution">
    <text evidence="2">The sequence shown here is derived from an EMBL/GenBank/DDBJ whole genome shotgun (WGS) entry which is preliminary data.</text>
</comment>
<dbReference type="EC" id="3.5.-.-" evidence="2"/>
<sequence length="332" mass="35566">MTGHPDTEHRQTDTDQHRADAAQRQAEPRQWRAQFDAEVSFANGGGLRTEGFRLDIPGTKISDDELAALLVRHLGLLMVAEVRISNKTIIQEAHKGGRGVSASPGAGDARRLVELSHVIRDGMTTLPGWPAPRITEWLTWEASRANYAAGTEFHVARIDMIANTGTYVDTPAHRWAGQADLSGVALDRLADLPGVVVRVPAGVRAVDRLMLAPYEVTGRAVLLHTGWDEHFGTDRYGSPEHPYLTGDGAQWLVEAGAALVGIDSINIDDMSPAAAGTRPAHSALLAAGVPIVEHLRGLDALPPDGFRFTAAPPRVDGMGTFPVRAFAIVGTA</sequence>
<dbReference type="PANTHER" id="PTHR31118:SF12">
    <property type="entry name" value="CYCLASE-LIKE PROTEIN 2"/>
    <property type="match status" value="1"/>
</dbReference>
<dbReference type="Gene3D" id="3.50.30.50">
    <property type="entry name" value="Putative cyclase"/>
    <property type="match status" value="1"/>
</dbReference>
<reference evidence="3" key="1">
    <citation type="journal article" date="2019" name="Int. J. Syst. Evol. Microbiol.">
        <title>The Global Catalogue of Microorganisms (GCM) 10K type strain sequencing project: providing services to taxonomists for standard genome sequencing and annotation.</title>
        <authorList>
            <consortium name="The Broad Institute Genomics Platform"/>
            <consortium name="The Broad Institute Genome Sequencing Center for Infectious Disease"/>
            <person name="Wu L."/>
            <person name="Ma J."/>
        </authorList>
    </citation>
    <scope>NUCLEOTIDE SEQUENCE [LARGE SCALE GENOMIC DNA]</scope>
    <source>
        <strain evidence="3">JCM 31037</strain>
    </source>
</reference>
<evidence type="ECO:0000256" key="1">
    <source>
        <dbReference type="SAM" id="MobiDB-lite"/>
    </source>
</evidence>
<keyword evidence="3" id="KW-1185">Reference proteome</keyword>
<dbReference type="SUPFAM" id="SSF102198">
    <property type="entry name" value="Putative cyclase"/>
    <property type="match status" value="1"/>
</dbReference>
<feature type="region of interest" description="Disordered" evidence="1">
    <location>
        <begin position="1"/>
        <end position="31"/>
    </location>
</feature>
<gene>
    <name evidence="2" type="ORF">ACFQ4H_18095</name>
</gene>
<feature type="compositionally biased region" description="Basic and acidic residues" evidence="1">
    <location>
        <begin position="1"/>
        <end position="30"/>
    </location>
</feature>
<dbReference type="RefSeq" id="WP_377572155.1">
    <property type="nucleotide sequence ID" value="NZ_JBHTMP010000026.1"/>
</dbReference>